<name>F0X0Y3_9STRA</name>
<protein>
    <submittedName>
        <fullName evidence="1">AlNc14C532G12073 protein</fullName>
    </submittedName>
</protein>
<proteinExistence type="predicted"/>
<reference evidence="1" key="2">
    <citation type="submission" date="2011-02" db="EMBL/GenBank/DDBJ databases">
        <authorList>
            <person name="MacLean D."/>
        </authorList>
    </citation>
    <scope>NUCLEOTIDE SEQUENCE</scope>
</reference>
<evidence type="ECO:0000313" key="1">
    <source>
        <dbReference type="EMBL" id="CCA27429.1"/>
    </source>
</evidence>
<dbReference type="AlphaFoldDB" id="F0X0Y3"/>
<organism evidence="1">
    <name type="scientific">Albugo laibachii Nc14</name>
    <dbReference type="NCBI Taxonomy" id="890382"/>
    <lineage>
        <taxon>Eukaryota</taxon>
        <taxon>Sar</taxon>
        <taxon>Stramenopiles</taxon>
        <taxon>Oomycota</taxon>
        <taxon>Peronosporomycetes</taxon>
        <taxon>Albuginales</taxon>
        <taxon>Albuginaceae</taxon>
        <taxon>Albugo</taxon>
    </lineage>
</organism>
<dbReference type="EMBL" id="FR824564">
    <property type="protein sequence ID" value="CCA27429.1"/>
    <property type="molecule type" value="Genomic_DNA"/>
</dbReference>
<dbReference type="HOGENOM" id="CLU_1646813_0_0_1"/>
<reference evidence="1" key="1">
    <citation type="journal article" date="2011" name="PLoS Biol.">
        <title>Gene gain and loss during evolution of obligate parasitism in the white rust pathogen of Arabidopsis thaliana.</title>
        <authorList>
            <person name="Kemen E."/>
            <person name="Gardiner A."/>
            <person name="Schultz-Larsen T."/>
            <person name="Kemen A.C."/>
            <person name="Balmuth A.L."/>
            <person name="Robert-Seilaniantz A."/>
            <person name="Bailey K."/>
            <person name="Holub E."/>
            <person name="Studholme D.J."/>
            <person name="Maclean D."/>
            <person name="Jones J.D."/>
        </authorList>
    </citation>
    <scope>NUCLEOTIDE SEQUENCE</scope>
</reference>
<gene>
    <name evidence="1" type="primary">AlNc14C532G12073</name>
    <name evidence="1" type="ORF">ALNC14_135730</name>
</gene>
<sequence>MLEAIEFSIESWISVSEQVIRKCWVKSGLIDAIINAEHQSKNDYRLNSIPFQREFAQLAELMAALGIRASIDNYIDAEDVEVVHDLLSPILIAVKATPVMTTAEALRCCIQLRSYFIKQDQDTSQEQAQLNKLMECVRQRKSKTAKQRNVDFFFKPIEKSS</sequence>
<accession>F0X0Y3</accession>